<dbReference type="PANTHER" id="PTHR43615">
    <property type="entry name" value="PHOSPHOENOLPYRUVATE SYNTHASE-RELATED"/>
    <property type="match status" value="1"/>
</dbReference>
<evidence type="ECO:0000259" key="1">
    <source>
        <dbReference type="Pfam" id="PF00391"/>
    </source>
</evidence>
<dbReference type="Gene3D" id="3.50.30.10">
    <property type="entry name" value="Phosphohistidine domain"/>
    <property type="match status" value="1"/>
</dbReference>
<organism evidence="2">
    <name type="scientific">marine metagenome</name>
    <dbReference type="NCBI Taxonomy" id="408172"/>
    <lineage>
        <taxon>unclassified sequences</taxon>
        <taxon>metagenomes</taxon>
        <taxon>ecological metagenomes</taxon>
    </lineage>
</organism>
<dbReference type="PANTHER" id="PTHR43615:SF1">
    <property type="entry name" value="PPDK_N DOMAIN-CONTAINING PROTEIN"/>
    <property type="match status" value="1"/>
</dbReference>
<feature type="domain" description="PEP-utilising enzyme mobile" evidence="1">
    <location>
        <begin position="332"/>
        <end position="402"/>
    </location>
</feature>
<dbReference type="InterPro" id="IPR036637">
    <property type="entry name" value="Phosphohistidine_dom_sf"/>
</dbReference>
<dbReference type="SUPFAM" id="SSF52009">
    <property type="entry name" value="Phosphohistidine domain"/>
    <property type="match status" value="1"/>
</dbReference>
<name>A0A382KSK2_9ZZZZ</name>
<dbReference type="InterPro" id="IPR008279">
    <property type="entry name" value="PEP-util_enz_mobile_dom"/>
</dbReference>
<reference evidence="2" key="1">
    <citation type="submission" date="2018-05" db="EMBL/GenBank/DDBJ databases">
        <authorList>
            <person name="Lanie J.A."/>
            <person name="Ng W.-L."/>
            <person name="Kazmierczak K.M."/>
            <person name="Andrzejewski T.M."/>
            <person name="Davidsen T.M."/>
            <person name="Wayne K.J."/>
            <person name="Tettelin H."/>
            <person name="Glass J.I."/>
            <person name="Rusch D."/>
            <person name="Podicherti R."/>
            <person name="Tsui H.-C.T."/>
            <person name="Winkler M.E."/>
        </authorList>
    </citation>
    <scope>NUCLEOTIDE SEQUENCE</scope>
</reference>
<accession>A0A382KSK2</accession>
<protein>
    <recommendedName>
        <fullName evidence="1">PEP-utilising enzyme mobile domain-containing protein</fullName>
    </recommendedName>
</protein>
<proteinExistence type="predicted"/>
<dbReference type="AlphaFoldDB" id="A0A382KSK2"/>
<dbReference type="Pfam" id="PF00391">
    <property type="entry name" value="PEP-utilizers"/>
    <property type="match status" value="1"/>
</dbReference>
<feature type="non-terminal residue" evidence="2">
    <location>
        <position position="413"/>
    </location>
</feature>
<gene>
    <name evidence="2" type="ORF">METZ01_LOCUS280382</name>
</gene>
<dbReference type="InterPro" id="IPR051549">
    <property type="entry name" value="PEP_Utilizing_Enz"/>
</dbReference>
<sequence length="413" mass="47610">FTKNEIKKIKNVLLDLTNNIISDFPKILKDSQYSMQKLARNRTEIISNLKNKNITQSRYLENIEKLLVDCKKFGTLPFSIMARIGFIGSILLKSIQKDGYLPPYFESTLLNSLSTPISDIRNDVIALNDKKITKIQFLKKYGHLRPGTYDITALRYDDSKNNFFEDIQFPKLKSKHKFDFDNTLLSNLLTSHFLNFENIDFFSFVRDGLIYREKLKFEFTKNLSEALELIAKLGKTLGFTREDVSNLDIRTILKSKNLSKSQMRNIWREKIFQQQKEKLVNDCLSLPPIIFSEKDFDIIQYFISKPNYITDKKITGNIINFENFKGNIGSQRGKILLLQNADPGYDWIFTKKLGGLVTKYGGVASHMSIRCSETGLPAAIGCGEVIFEKLKLASKVLLDCKNKEILILEHSKY</sequence>
<dbReference type="EMBL" id="UINC01082610">
    <property type="protein sequence ID" value="SVC27528.1"/>
    <property type="molecule type" value="Genomic_DNA"/>
</dbReference>
<evidence type="ECO:0000313" key="2">
    <source>
        <dbReference type="EMBL" id="SVC27528.1"/>
    </source>
</evidence>
<dbReference type="GO" id="GO:0016772">
    <property type="term" value="F:transferase activity, transferring phosphorus-containing groups"/>
    <property type="evidence" value="ECO:0007669"/>
    <property type="project" value="InterPro"/>
</dbReference>
<feature type="non-terminal residue" evidence="2">
    <location>
        <position position="1"/>
    </location>
</feature>